<dbReference type="RefSeq" id="WP_420068705.1">
    <property type="nucleotide sequence ID" value="NZ_JBCHKQ010000001.1"/>
</dbReference>
<evidence type="ECO:0000256" key="1">
    <source>
        <dbReference type="SAM" id="Phobius"/>
    </source>
</evidence>
<feature type="transmembrane region" description="Helical" evidence="1">
    <location>
        <begin position="146"/>
        <end position="169"/>
    </location>
</feature>
<feature type="transmembrane region" description="Helical" evidence="1">
    <location>
        <begin position="48"/>
        <end position="66"/>
    </location>
</feature>
<evidence type="ECO:0000313" key="2">
    <source>
        <dbReference type="EMBL" id="MEM5947255.1"/>
    </source>
</evidence>
<dbReference type="Proteomes" id="UP001466331">
    <property type="component" value="Unassembled WGS sequence"/>
</dbReference>
<evidence type="ECO:0000313" key="3">
    <source>
        <dbReference type="Proteomes" id="UP001466331"/>
    </source>
</evidence>
<feature type="transmembrane region" description="Helical" evidence="1">
    <location>
        <begin position="12"/>
        <end position="33"/>
    </location>
</feature>
<keyword evidence="1" id="KW-0812">Transmembrane</keyword>
<feature type="transmembrane region" description="Helical" evidence="1">
    <location>
        <begin position="181"/>
        <end position="201"/>
    </location>
</feature>
<keyword evidence="1" id="KW-1133">Transmembrane helix</keyword>
<keyword evidence="1" id="KW-0472">Membrane</keyword>
<reference evidence="2 3" key="1">
    <citation type="submission" date="2024-03" db="EMBL/GenBank/DDBJ databases">
        <title>Ignisphaera cupida sp. nov., a hyperthermophilic hydrolytic archaeon from a hot spring of Kamchatka, and proposal of Ignisphaeraceae fam. nov.</title>
        <authorList>
            <person name="Podosokorskaya O.A."/>
            <person name="Elcheninov A.G."/>
            <person name="Maltseva A.I."/>
            <person name="Zayulina K.S."/>
            <person name="Novikov A."/>
            <person name="Merkel A.Y."/>
        </authorList>
    </citation>
    <scope>NUCLEOTIDE SEQUENCE [LARGE SCALE GENOMIC DNA]</scope>
    <source>
        <strain evidence="2 3">38H-sp</strain>
    </source>
</reference>
<keyword evidence="3" id="KW-1185">Reference proteome</keyword>
<feature type="transmembrane region" description="Helical" evidence="1">
    <location>
        <begin position="235"/>
        <end position="255"/>
    </location>
</feature>
<gene>
    <name evidence="2" type="ORF">WKV44_01735</name>
</gene>
<feature type="transmembrane region" description="Helical" evidence="1">
    <location>
        <begin position="78"/>
        <end position="100"/>
    </location>
</feature>
<sequence>MTLKQRNFIFSFLLLISIVALISYIILTLYVYIGDGGVAFFSLYRLDLLLIYFLQLSFVLAIMLISKNFYKTSISADFYFFVLFIFSMEFELFRLFILFSDIFRPDINSLRLLYRLIYLGYFIGLSSLFLFSFFSLSLSYQRIGRLSLWMIVFSVFMAWFMPLNTSLFFSSGIPLPLFTRAFGIFSVGVCILSVICIANGHDEYSSRFDIKKALFLIFIIIGRAILFFMDSPALYIIIAFLLLVTGSIYIIRKLYQKEIL</sequence>
<protein>
    <submittedName>
        <fullName evidence="2">Uncharacterized protein</fullName>
    </submittedName>
</protein>
<proteinExistence type="predicted"/>
<dbReference type="EMBL" id="JBCHKQ010000001">
    <property type="protein sequence ID" value="MEM5947255.1"/>
    <property type="molecule type" value="Genomic_DNA"/>
</dbReference>
<feature type="transmembrane region" description="Helical" evidence="1">
    <location>
        <begin position="213"/>
        <end position="229"/>
    </location>
</feature>
<organism evidence="2 3">
    <name type="scientific">Rarispira pelagica</name>
    <dbReference type="NCBI Taxonomy" id="3141764"/>
    <lineage>
        <taxon>Bacteria</taxon>
        <taxon>Pseudomonadati</taxon>
        <taxon>Spirochaetota</taxon>
        <taxon>Spirochaetia</taxon>
        <taxon>Winmispirales</taxon>
        <taxon>Winmispiraceae</taxon>
        <taxon>Rarispira</taxon>
    </lineage>
</organism>
<feature type="transmembrane region" description="Helical" evidence="1">
    <location>
        <begin position="112"/>
        <end position="134"/>
    </location>
</feature>
<accession>A0ABU9U9B4</accession>
<comment type="caution">
    <text evidence="2">The sequence shown here is derived from an EMBL/GenBank/DDBJ whole genome shotgun (WGS) entry which is preliminary data.</text>
</comment>
<name>A0ABU9U9B4_9SPIR</name>